<dbReference type="Pfam" id="PF00583">
    <property type="entry name" value="Acetyltransf_1"/>
    <property type="match status" value="1"/>
</dbReference>
<gene>
    <name evidence="2" type="ORF">B1756_17515</name>
</gene>
<sequence>MRAPERPTFDDEASKEIYQYVERHGTAERHRVRDAASIPANQFQESLEKLKTKGYLEEEGGTIRVSLDVGSIEEFETDDGSYTIRPARHSDFEGVVDTIRAVTATETYVVAETVAEQLLYDDAVSRHTTVESRVFFVATVDGEVIGWTHLDLPHVEKLRDTAQLTVGVRPEYRGQGIGSQLLTRGLDWAEANGYRKVYNSVPATNDTALAFLEAHGWNTEGIRKDHYTIDDGFVDELLMAYEF</sequence>
<evidence type="ECO:0000313" key="3">
    <source>
        <dbReference type="Proteomes" id="UP000250088"/>
    </source>
</evidence>
<dbReference type="PANTHER" id="PTHR43072:SF52">
    <property type="entry name" value="GCN5-RELATED N-ACETYLTRANSFERASE"/>
    <property type="match status" value="1"/>
</dbReference>
<dbReference type="AlphaFoldDB" id="A0A2Z2HVU5"/>
<evidence type="ECO:0000259" key="1">
    <source>
        <dbReference type="PROSITE" id="PS51186"/>
    </source>
</evidence>
<dbReference type="PROSITE" id="PS51186">
    <property type="entry name" value="GNAT"/>
    <property type="match status" value="1"/>
</dbReference>
<keyword evidence="2" id="KW-0808">Transferase</keyword>
<dbReference type="InterPro" id="IPR016181">
    <property type="entry name" value="Acyl_CoA_acyltransferase"/>
</dbReference>
<keyword evidence="3" id="KW-1185">Reference proteome</keyword>
<dbReference type="CDD" id="cd04301">
    <property type="entry name" value="NAT_SF"/>
    <property type="match status" value="1"/>
</dbReference>
<dbReference type="OrthoDB" id="55684at2157"/>
<dbReference type="PANTHER" id="PTHR43072">
    <property type="entry name" value="N-ACETYLTRANSFERASE"/>
    <property type="match status" value="1"/>
</dbReference>
<organism evidence="2 3">
    <name type="scientific">Natrarchaeobaculum aegyptiacum</name>
    <dbReference type="NCBI Taxonomy" id="745377"/>
    <lineage>
        <taxon>Archaea</taxon>
        <taxon>Methanobacteriati</taxon>
        <taxon>Methanobacteriota</taxon>
        <taxon>Stenosarchaea group</taxon>
        <taxon>Halobacteria</taxon>
        <taxon>Halobacteriales</taxon>
        <taxon>Natrialbaceae</taxon>
        <taxon>Natrarchaeobaculum</taxon>
    </lineage>
</organism>
<accession>A0A2Z2HVU5</accession>
<dbReference type="InterPro" id="IPR000182">
    <property type="entry name" value="GNAT_dom"/>
</dbReference>
<dbReference type="GeneID" id="32895910"/>
<dbReference type="GO" id="GO:0016747">
    <property type="term" value="F:acyltransferase activity, transferring groups other than amino-acyl groups"/>
    <property type="evidence" value="ECO:0007669"/>
    <property type="project" value="InterPro"/>
</dbReference>
<name>A0A2Z2HVU5_9EURY</name>
<dbReference type="RefSeq" id="WP_086889709.1">
    <property type="nucleotide sequence ID" value="NZ_CP019893.1"/>
</dbReference>
<feature type="domain" description="N-acetyltransferase" evidence="1">
    <location>
        <begin position="82"/>
        <end position="243"/>
    </location>
</feature>
<proteinExistence type="predicted"/>
<protein>
    <submittedName>
        <fullName evidence="2">GNAT family N-acetyltransferase</fullName>
    </submittedName>
</protein>
<dbReference type="KEGG" id="naj:B1756_17515"/>
<dbReference type="SUPFAM" id="SSF55729">
    <property type="entry name" value="Acyl-CoA N-acyltransferases (Nat)"/>
    <property type="match status" value="1"/>
</dbReference>
<dbReference type="Gene3D" id="3.40.630.30">
    <property type="match status" value="1"/>
</dbReference>
<evidence type="ECO:0000313" key="2">
    <source>
        <dbReference type="EMBL" id="ARS91341.1"/>
    </source>
</evidence>
<dbReference type="Proteomes" id="UP000250088">
    <property type="component" value="Chromosome"/>
</dbReference>
<dbReference type="EMBL" id="CP019893">
    <property type="protein sequence ID" value="ARS91341.1"/>
    <property type="molecule type" value="Genomic_DNA"/>
</dbReference>
<reference evidence="3" key="1">
    <citation type="submission" date="2017-02" db="EMBL/GenBank/DDBJ databases">
        <title>Natronthermophilus aegyptiacus gen. nov.,sp. nov., an aerobic, extremely halophilic alkalithermophilic archaeon isolated from the athalassohaline Wadi An Natrun, Egypt.</title>
        <authorList>
            <person name="Zhao B."/>
        </authorList>
    </citation>
    <scope>NUCLEOTIDE SEQUENCE [LARGE SCALE GENOMIC DNA]</scope>
    <source>
        <strain evidence="3">JW/NM-HA 15</strain>
    </source>
</reference>